<evidence type="ECO:0000313" key="1">
    <source>
        <dbReference type="EMBL" id="KAI3752781.1"/>
    </source>
</evidence>
<dbReference type="Proteomes" id="UP001055811">
    <property type="component" value="Linkage Group LG04"/>
</dbReference>
<sequence length="107" mass="12411">MYVMLQSLIFHSKQIIFFQLQAYLWNMIGNSIQIPRIVLSHSKKCTLYREEHARKYHFFRKLIVETHTSENEPNYLTPAQVQFPLQDANSDACHRGADPYGGLGAPT</sequence>
<accession>A0ACB9E232</accession>
<reference evidence="2" key="1">
    <citation type="journal article" date="2022" name="Mol. Ecol. Resour.">
        <title>The genomes of chicory, endive, great burdock and yacon provide insights into Asteraceae palaeo-polyploidization history and plant inulin production.</title>
        <authorList>
            <person name="Fan W."/>
            <person name="Wang S."/>
            <person name="Wang H."/>
            <person name="Wang A."/>
            <person name="Jiang F."/>
            <person name="Liu H."/>
            <person name="Zhao H."/>
            <person name="Xu D."/>
            <person name="Zhang Y."/>
        </authorList>
    </citation>
    <scope>NUCLEOTIDE SEQUENCE [LARGE SCALE GENOMIC DNA]</scope>
    <source>
        <strain evidence="2">cv. Punajuju</strain>
    </source>
</reference>
<name>A0ACB9E232_CICIN</name>
<keyword evidence="2" id="KW-1185">Reference proteome</keyword>
<gene>
    <name evidence="1" type="ORF">L2E82_24818</name>
</gene>
<reference evidence="1 2" key="2">
    <citation type="journal article" date="2022" name="Mol. Ecol. Resour.">
        <title>The genomes of chicory, endive, great burdock and yacon provide insights into Asteraceae paleo-polyploidization history and plant inulin production.</title>
        <authorList>
            <person name="Fan W."/>
            <person name="Wang S."/>
            <person name="Wang H."/>
            <person name="Wang A."/>
            <person name="Jiang F."/>
            <person name="Liu H."/>
            <person name="Zhao H."/>
            <person name="Xu D."/>
            <person name="Zhang Y."/>
        </authorList>
    </citation>
    <scope>NUCLEOTIDE SEQUENCE [LARGE SCALE GENOMIC DNA]</scope>
    <source>
        <strain evidence="2">cv. Punajuju</strain>
        <tissue evidence="1">Leaves</tissue>
    </source>
</reference>
<comment type="caution">
    <text evidence="1">The sequence shown here is derived from an EMBL/GenBank/DDBJ whole genome shotgun (WGS) entry which is preliminary data.</text>
</comment>
<protein>
    <submittedName>
        <fullName evidence="1">Uncharacterized protein</fullName>
    </submittedName>
</protein>
<organism evidence="1 2">
    <name type="scientific">Cichorium intybus</name>
    <name type="common">Chicory</name>
    <dbReference type="NCBI Taxonomy" id="13427"/>
    <lineage>
        <taxon>Eukaryota</taxon>
        <taxon>Viridiplantae</taxon>
        <taxon>Streptophyta</taxon>
        <taxon>Embryophyta</taxon>
        <taxon>Tracheophyta</taxon>
        <taxon>Spermatophyta</taxon>
        <taxon>Magnoliopsida</taxon>
        <taxon>eudicotyledons</taxon>
        <taxon>Gunneridae</taxon>
        <taxon>Pentapetalae</taxon>
        <taxon>asterids</taxon>
        <taxon>campanulids</taxon>
        <taxon>Asterales</taxon>
        <taxon>Asteraceae</taxon>
        <taxon>Cichorioideae</taxon>
        <taxon>Cichorieae</taxon>
        <taxon>Cichoriinae</taxon>
        <taxon>Cichorium</taxon>
    </lineage>
</organism>
<evidence type="ECO:0000313" key="2">
    <source>
        <dbReference type="Proteomes" id="UP001055811"/>
    </source>
</evidence>
<proteinExistence type="predicted"/>
<dbReference type="EMBL" id="CM042012">
    <property type="protein sequence ID" value="KAI3752781.1"/>
    <property type="molecule type" value="Genomic_DNA"/>
</dbReference>